<accession>A0A085WL17</accession>
<dbReference type="PROSITE" id="PS51257">
    <property type="entry name" value="PROKAR_LIPOPROTEIN"/>
    <property type="match status" value="1"/>
</dbReference>
<evidence type="ECO:0008006" key="3">
    <source>
        <dbReference type="Google" id="ProtNLM"/>
    </source>
</evidence>
<reference evidence="1 2" key="1">
    <citation type="submission" date="2014-04" db="EMBL/GenBank/DDBJ databases">
        <title>Genome assembly of Hyalangium minutum DSM 14724.</title>
        <authorList>
            <person name="Sharma G."/>
            <person name="Subramanian S."/>
        </authorList>
    </citation>
    <scope>NUCLEOTIDE SEQUENCE [LARGE SCALE GENOMIC DNA]</scope>
    <source>
        <strain evidence="1 2">DSM 14724</strain>
    </source>
</reference>
<proteinExistence type="predicted"/>
<sequence length="145" mass="16408">MWGRATGILVSAVALSACGSMRAELCTTVHTRVLEELRTTDRTPHFVSDPWACERHALRLRQLAEELRAMNIPDVALRRSLEDYRLEVERLAEAYSRLSAAYQAQPEFTLDEARQVHTPLRREVLNHAASLSAPRLQLQRACTNG</sequence>
<keyword evidence="2" id="KW-1185">Reference proteome</keyword>
<organism evidence="1 2">
    <name type="scientific">Hyalangium minutum</name>
    <dbReference type="NCBI Taxonomy" id="394096"/>
    <lineage>
        <taxon>Bacteria</taxon>
        <taxon>Pseudomonadati</taxon>
        <taxon>Myxococcota</taxon>
        <taxon>Myxococcia</taxon>
        <taxon>Myxococcales</taxon>
        <taxon>Cystobacterineae</taxon>
        <taxon>Archangiaceae</taxon>
        <taxon>Hyalangium</taxon>
    </lineage>
</organism>
<dbReference type="AlphaFoldDB" id="A0A085WL17"/>
<comment type="caution">
    <text evidence="1">The sequence shown here is derived from an EMBL/GenBank/DDBJ whole genome shotgun (WGS) entry which is preliminary data.</text>
</comment>
<protein>
    <recommendedName>
        <fullName evidence="3">Lipoprotein</fullName>
    </recommendedName>
</protein>
<dbReference type="Proteomes" id="UP000028725">
    <property type="component" value="Unassembled WGS sequence"/>
</dbReference>
<dbReference type="RefSeq" id="WP_044189116.1">
    <property type="nucleotide sequence ID" value="NZ_JMCB01000006.1"/>
</dbReference>
<evidence type="ECO:0000313" key="2">
    <source>
        <dbReference type="Proteomes" id="UP000028725"/>
    </source>
</evidence>
<gene>
    <name evidence="1" type="ORF">DB31_7617</name>
</gene>
<dbReference type="EMBL" id="JMCB01000006">
    <property type="protein sequence ID" value="KFE68380.1"/>
    <property type="molecule type" value="Genomic_DNA"/>
</dbReference>
<evidence type="ECO:0000313" key="1">
    <source>
        <dbReference type="EMBL" id="KFE68380.1"/>
    </source>
</evidence>
<name>A0A085WL17_9BACT</name>